<dbReference type="InterPro" id="IPR018490">
    <property type="entry name" value="cNMP-bd_dom_sf"/>
</dbReference>
<evidence type="ECO:0008006" key="2">
    <source>
        <dbReference type="Google" id="ProtNLM"/>
    </source>
</evidence>
<dbReference type="PANTHER" id="PTHR45638">
    <property type="entry name" value="CYCLIC NUCLEOTIDE-GATED CATION CHANNEL SUBUNIT A"/>
    <property type="match status" value="1"/>
</dbReference>
<dbReference type="PANTHER" id="PTHR45638:SF11">
    <property type="entry name" value="CYCLIC NUCLEOTIDE-GATED CATION CHANNEL SUBUNIT A"/>
    <property type="match status" value="1"/>
</dbReference>
<dbReference type="SUPFAM" id="SSF51206">
    <property type="entry name" value="cAMP-binding domain-like"/>
    <property type="match status" value="1"/>
</dbReference>
<evidence type="ECO:0000313" key="1">
    <source>
        <dbReference type="EMBL" id="CAD9477732.1"/>
    </source>
</evidence>
<proteinExistence type="predicted"/>
<sequence>MTITSIGYGDIAATPHNSGEQAICTTLMILGGIIWGYVIGTFCGTIANLSPATREFRHNMDDLNTYMAANHFDSSLQARLREYFFRARHIYDASNQSRLLSMMSPALQSEAVLMANSKWLRSVWFLSSENVEQEFVVCLTLGLTPMVLAPFELAPFGFLYILYRGVVINGGELLTKGCTWGEDIILKGFAAGLLRPMHAKSMDFAAVYIISWDGLMDAAANFPVSASHIRRCALRLAMRRQLVRAAAAIKRAERAGRSPPQFSAEGGEFFQRSASRQEAARQKTHVKQMLTLSTSATDASAILQTQLINQRRASMSSGNLTESLGALASPQQVPNEELPNVIGRAKTTGSLLLAPAPSEEAGERGALPRRASNTVRFALPDDAKVGLPTKSSNTLQDSKRTAVEDAMPIEAVPEQGLRASLDTLNATVASQAATIQALSSDLRELAAAFRATHSDRTTASALASAPSYSA</sequence>
<name>A0A7S2MDU8_9EUKA</name>
<protein>
    <recommendedName>
        <fullName evidence="2">Cyclic nucleotide-binding domain-containing protein</fullName>
    </recommendedName>
</protein>
<gene>
    <name evidence="1" type="ORF">CBRE1094_LOCUS24290</name>
</gene>
<dbReference type="InterPro" id="IPR050866">
    <property type="entry name" value="CNG_cation_channel"/>
</dbReference>
<organism evidence="1">
    <name type="scientific">Haptolina brevifila</name>
    <dbReference type="NCBI Taxonomy" id="156173"/>
    <lineage>
        <taxon>Eukaryota</taxon>
        <taxon>Haptista</taxon>
        <taxon>Haptophyta</taxon>
        <taxon>Prymnesiophyceae</taxon>
        <taxon>Prymnesiales</taxon>
        <taxon>Prymnesiaceae</taxon>
        <taxon>Haptolina</taxon>
    </lineage>
</organism>
<reference evidence="1" key="1">
    <citation type="submission" date="2021-01" db="EMBL/GenBank/DDBJ databases">
        <authorList>
            <person name="Corre E."/>
            <person name="Pelletier E."/>
            <person name="Niang G."/>
            <person name="Scheremetjew M."/>
            <person name="Finn R."/>
            <person name="Kale V."/>
            <person name="Holt S."/>
            <person name="Cochrane G."/>
            <person name="Meng A."/>
            <person name="Brown T."/>
            <person name="Cohen L."/>
        </authorList>
    </citation>
    <scope>NUCLEOTIDE SEQUENCE</scope>
    <source>
        <strain evidence="1">UTEX LB 985</strain>
    </source>
</reference>
<dbReference type="EMBL" id="HBGU01044556">
    <property type="protein sequence ID" value="CAD9477732.1"/>
    <property type="molecule type" value="Transcribed_RNA"/>
</dbReference>
<dbReference type="Gene3D" id="1.10.287.70">
    <property type="match status" value="1"/>
</dbReference>
<accession>A0A7S2MDU8</accession>
<dbReference type="GO" id="GO:0044877">
    <property type="term" value="F:protein-containing complex binding"/>
    <property type="evidence" value="ECO:0007669"/>
    <property type="project" value="TreeGrafter"/>
</dbReference>
<dbReference type="GO" id="GO:0005221">
    <property type="term" value="F:intracellularly cyclic nucleotide-activated monoatomic cation channel activity"/>
    <property type="evidence" value="ECO:0007669"/>
    <property type="project" value="InterPro"/>
</dbReference>
<dbReference type="Gene3D" id="1.10.287.630">
    <property type="entry name" value="Helix hairpin bin"/>
    <property type="match status" value="1"/>
</dbReference>
<dbReference type="AlphaFoldDB" id="A0A7S2MDU8"/>
<dbReference type="SUPFAM" id="SSF81324">
    <property type="entry name" value="Voltage-gated potassium channels"/>
    <property type="match status" value="1"/>
</dbReference>